<proteinExistence type="inferred from homology"/>
<protein>
    <recommendedName>
        <fullName evidence="4">Oxidation resistance protein 1</fullName>
    </recommendedName>
</protein>
<dbReference type="OrthoDB" id="26679at2759"/>
<dbReference type="EMBL" id="JAEPRD010000096">
    <property type="protein sequence ID" value="KAG2199450.1"/>
    <property type="molecule type" value="Genomic_DNA"/>
</dbReference>
<evidence type="ECO:0000256" key="2">
    <source>
        <dbReference type="ARBA" id="ARBA00009540"/>
    </source>
</evidence>
<dbReference type="SMART" id="SM00584">
    <property type="entry name" value="TLDc"/>
    <property type="match status" value="1"/>
</dbReference>
<keyword evidence="7" id="KW-1185">Reference proteome</keyword>
<comment type="similarity">
    <text evidence="2">Belongs to the OXR1 family.</text>
</comment>
<comment type="subcellular location">
    <subcellularLocation>
        <location evidence="1">Mitochondrion</location>
    </subcellularLocation>
</comment>
<gene>
    <name evidence="6" type="ORF">INT47_011562</name>
</gene>
<dbReference type="GO" id="GO:0006979">
    <property type="term" value="P:response to oxidative stress"/>
    <property type="evidence" value="ECO:0007669"/>
    <property type="project" value="TreeGrafter"/>
</dbReference>
<accession>A0A8H7QWA3</accession>
<evidence type="ECO:0000313" key="7">
    <source>
        <dbReference type="Proteomes" id="UP000603453"/>
    </source>
</evidence>
<dbReference type="GO" id="GO:0005634">
    <property type="term" value="C:nucleus"/>
    <property type="evidence" value="ECO:0007669"/>
    <property type="project" value="TreeGrafter"/>
</dbReference>
<name>A0A8H7QWA3_9FUNG</name>
<evidence type="ECO:0000259" key="5">
    <source>
        <dbReference type="PROSITE" id="PS51886"/>
    </source>
</evidence>
<evidence type="ECO:0000313" key="6">
    <source>
        <dbReference type="EMBL" id="KAG2199450.1"/>
    </source>
</evidence>
<dbReference type="AlphaFoldDB" id="A0A8H7QWA3"/>
<dbReference type="Pfam" id="PF07534">
    <property type="entry name" value="TLD"/>
    <property type="match status" value="1"/>
</dbReference>
<dbReference type="Proteomes" id="UP000603453">
    <property type="component" value="Unassembled WGS sequence"/>
</dbReference>
<sequence length="252" mass="28619">MPSQITCSDIPSSILTPSTIQITKFYVDAPVRTPFQRRRQSSSASTDMKRYLPKNHGIVKSATMPLITTNYFDTVRLLNRYSQTFRCLDDCLAENIRPWLPSRISVSSKWSLVYSLDQHGASLNTLYNRTSKSKGPCLMVIQDNNDEIFGAYLSEGVHMDTSCYGNGECFLWKQDKHTKIVLVYPWTMLNDYLVYSNGEFFAVGGGQGKFGLWLHSDLTHGHTESCVTFNNPALSIDSAFECIALEIWDFQY</sequence>
<dbReference type="PANTHER" id="PTHR23354:SF62">
    <property type="entry name" value="MUSTARD, ISOFORM V"/>
    <property type="match status" value="1"/>
</dbReference>
<comment type="caution">
    <text evidence="6">The sequence shown here is derived from an EMBL/GenBank/DDBJ whole genome shotgun (WGS) entry which is preliminary data.</text>
</comment>
<keyword evidence="3" id="KW-0496">Mitochondrion</keyword>
<evidence type="ECO:0000256" key="3">
    <source>
        <dbReference type="ARBA" id="ARBA00023128"/>
    </source>
</evidence>
<dbReference type="GO" id="GO:0005739">
    <property type="term" value="C:mitochondrion"/>
    <property type="evidence" value="ECO:0007669"/>
    <property type="project" value="UniProtKB-SubCell"/>
</dbReference>
<organism evidence="6 7">
    <name type="scientific">Mucor saturninus</name>
    <dbReference type="NCBI Taxonomy" id="64648"/>
    <lineage>
        <taxon>Eukaryota</taxon>
        <taxon>Fungi</taxon>
        <taxon>Fungi incertae sedis</taxon>
        <taxon>Mucoromycota</taxon>
        <taxon>Mucoromycotina</taxon>
        <taxon>Mucoromycetes</taxon>
        <taxon>Mucorales</taxon>
        <taxon>Mucorineae</taxon>
        <taxon>Mucoraceae</taxon>
        <taxon>Mucor</taxon>
    </lineage>
</organism>
<evidence type="ECO:0000256" key="1">
    <source>
        <dbReference type="ARBA" id="ARBA00004173"/>
    </source>
</evidence>
<feature type="domain" description="TLDc" evidence="5">
    <location>
        <begin position="86"/>
        <end position="251"/>
    </location>
</feature>
<dbReference type="InterPro" id="IPR006571">
    <property type="entry name" value="TLDc_dom"/>
</dbReference>
<dbReference type="PROSITE" id="PS51886">
    <property type="entry name" value="TLDC"/>
    <property type="match status" value="1"/>
</dbReference>
<dbReference type="PANTHER" id="PTHR23354">
    <property type="entry name" value="NUCLEOLAR PROTEIN 7/ESTROGEN RECEPTOR COACTIVATOR-RELATED"/>
    <property type="match status" value="1"/>
</dbReference>
<reference evidence="6" key="1">
    <citation type="submission" date="2020-12" db="EMBL/GenBank/DDBJ databases">
        <title>Metabolic potential, ecology and presence of endohyphal bacteria is reflected in genomic diversity of Mucoromycotina.</title>
        <authorList>
            <person name="Muszewska A."/>
            <person name="Okrasinska A."/>
            <person name="Steczkiewicz K."/>
            <person name="Drgas O."/>
            <person name="Orlowska M."/>
            <person name="Perlinska-Lenart U."/>
            <person name="Aleksandrzak-Piekarczyk T."/>
            <person name="Szatraj K."/>
            <person name="Zielenkiewicz U."/>
            <person name="Pilsyk S."/>
            <person name="Malc E."/>
            <person name="Mieczkowski P."/>
            <person name="Kruszewska J.S."/>
            <person name="Biernat P."/>
            <person name="Pawlowska J."/>
        </authorList>
    </citation>
    <scope>NUCLEOTIDE SEQUENCE</scope>
    <source>
        <strain evidence="6">WA0000017839</strain>
    </source>
</reference>
<evidence type="ECO:0000256" key="4">
    <source>
        <dbReference type="ARBA" id="ARBA00040604"/>
    </source>
</evidence>